<reference evidence="1 2" key="1">
    <citation type="submission" date="2023-11" db="EMBL/GenBank/DDBJ databases">
        <title>The common occurrence of Acinetobacte faecalis in cattle feces and its emended description.</title>
        <authorList>
            <person name="Kyselkova M."/>
            <person name="Xanthopoulou K."/>
            <person name="Shestivska V."/>
            <person name="Spanelova P."/>
            <person name="Maixnerova M."/>
            <person name="Higgins P.G."/>
            <person name="Nemec A."/>
        </authorList>
    </citation>
    <scope>NUCLEOTIDE SEQUENCE [LARGE SCALE GENOMIC DNA]</scope>
    <source>
        <strain evidence="1 2">ANC 7483</strain>
    </source>
</reference>
<comment type="caution">
    <text evidence="1">The sequence shown here is derived from an EMBL/GenBank/DDBJ whole genome shotgun (WGS) entry which is preliminary data.</text>
</comment>
<protein>
    <submittedName>
        <fullName evidence="1">Uncharacterized protein</fullName>
    </submittedName>
</protein>
<dbReference type="Proteomes" id="UP001278995">
    <property type="component" value="Unassembled WGS sequence"/>
</dbReference>
<gene>
    <name evidence="1" type="ORF">SKM51_05600</name>
</gene>
<proteinExistence type="predicted"/>
<sequence>MAHVWQHTLGLNVALRGIEIGMRGGYYMTKAYDYDLICDDQYREFNQFNFEQQADIISHYFDAFYLPEEGHNAPKQRSKNEKQKFALKKVLAGFLQNPKNKDLVSKNYGKLYYGKDPLQY</sequence>
<organism evidence="1 2">
    <name type="scientific">Acinetobacter faecalis</name>
    <dbReference type="NCBI Taxonomy" id="2665161"/>
    <lineage>
        <taxon>Bacteria</taxon>
        <taxon>Pseudomonadati</taxon>
        <taxon>Pseudomonadota</taxon>
        <taxon>Gammaproteobacteria</taxon>
        <taxon>Moraxellales</taxon>
        <taxon>Moraxellaceae</taxon>
        <taxon>Acinetobacter</taxon>
    </lineage>
</organism>
<name>A0AB35UW68_9GAMM</name>
<evidence type="ECO:0000313" key="2">
    <source>
        <dbReference type="Proteomes" id="UP001278995"/>
    </source>
</evidence>
<dbReference type="RefSeq" id="WP_321099436.1">
    <property type="nucleotide sequence ID" value="NZ_JAXHPL010000021.1"/>
</dbReference>
<dbReference type="EMBL" id="JAXHPL010000021">
    <property type="protein sequence ID" value="MDY6486673.1"/>
    <property type="molecule type" value="Genomic_DNA"/>
</dbReference>
<evidence type="ECO:0000313" key="1">
    <source>
        <dbReference type="EMBL" id="MDY6486673.1"/>
    </source>
</evidence>
<accession>A0AB35UW68</accession>
<dbReference type="AlphaFoldDB" id="A0AB35UW68"/>